<organism evidence="1">
    <name type="scientific">Rhizophora mucronata</name>
    <name type="common">Asiatic mangrove</name>
    <dbReference type="NCBI Taxonomy" id="61149"/>
    <lineage>
        <taxon>Eukaryota</taxon>
        <taxon>Viridiplantae</taxon>
        <taxon>Streptophyta</taxon>
        <taxon>Embryophyta</taxon>
        <taxon>Tracheophyta</taxon>
        <taxon>Spermatophyta</taxon>
        <taxon>Magnoliopsida</taxon>
        <taxon>eudicotyledons</taxon>
        <taxon>Gunneridae</taxon>
        <taxon>Pentapetalae</taxon>
        <taxon>rosids</taxon>
        <taxon>fabids</taxon>
        <taxon>Malpighiales</taxon>
        <taxon>Rhizophoraceae</taxon>
        <taxon>Rhizophora</taxon>
    </lineage>
</organism>
<evidence type="ECO:0000313" key="1">
    <source>
        <dbReference type="EMBL" id="MBW83843.1"/>
    </source>
</evidence>
<sequence length="32" mass="3563">MPRESSINIQAAEINIMHCNSASYTKSKSSYT</sequence>
<protein>
    <submittedName>
        <fullName evidence="1">Uncharacterized protein</fullName>
    </submittedName>
</protein>
<name>A0A2P2IRJ4_RHIMU</name>
<dbReference type="AlphaFoldDB" id="A0A2P2IRJ4"/>
<dbReference type="EMBL" id="GGEC01003360">
    <property type="protein sequence ID" value="MBW83843.1"/>
    <property type="molecule type" value="Transcribed_RNA"/>
</dbReference>
<reference evidence="1" key="1">
    <citation type="submission" date="2018-02" db="EMBL/GenBank/DDBJ databases">
        <title>Rhizophora mucronata_Transcriptome.</title>
        <authorList>
            <person name="Meera S.P."/>
            <person name="Sreeshan A."/>
            <person name="Augustine A."/>
        </authorList>
    </citation>
    <scope>NUCLEOTIDE SEQUENCE</scope>
    <source>
        <tissue evidence="1">Leaf</tissue>
    </source>
</reference>
<proteinExistence type="predicted"/>
<accession>A0A2P2IRJ4</accession>